<feature type="compositionally biased region" description="Basic and acidic residues" evidence="1">
    <location>
        <begin position="128"/>
        <end position="179"/>
    </location>
</feature>
<evidence type="ECO:0000256" key="1">
    <source>
        <dbReference type="SAM" id="MobiDB-lite"/>
    </source>
</evidence>
<gene>
    <name evidence="3" type="ORF">BLNAU_16366</name>
</gene>
<feature type="chain" id="PRO_5045868964" evidence="2">
    <location>
        <begin position="19"/>
        <end position="408"/>
    </location>
</feature>
<keyword evidence="2" id="KW-0732">Signal</keyword>
<accession>A0ABQ9X8D4</accession>
<proteinExistence type="predicted"/>
<organism evidence="3 4">
    <name type="scientific">Blattamonas nauphoetae</name>
    <dbReference type="NCBI Taxonomy" id="2049346"/>
    <lineage>
        <taxon>Eukaryota</taxon>
        <taxon>Metamonada</taxon>
        <taxon>Preaxostyla</taxon>
        <taxon>Oxymonadida</taxon>
        <taxon>Blattamonas</taxon>
    </lineage>
</organism>
<protein>
    <submittedName>
        <fullName evidence="3">Uncharacterized protein</fullName>
    </submittedName>
</protein>
<feature type="compositionally biased region" description="Polar residues" evidence="1">
    <location>
        <begin position="263"/>
        <end position="288"/>
    </location>
</feature>
<feature type="region of interest" description="Disordered" evidence="1">
    <location>
        <begin position="113"/>
        <end position="179"/>
    </location>
</feature>
<keyword evidence="4" id="KW-1185">Reference proteome</keyword>
<feature type="compositionally biased region" description="Basic and acidic residues" evidence="1">
    <location>
        <begin position="367"/>
        <end position="377"/>
    </location>
</feature>
<comment type="caution">
    <text evidence="3">The sequence shown here is derived from an EMBL/GenBank/DDBJ whole genome shotgun (WGS) entry which is preliminary data.</text>
</comment>
<reference evidence="3 4" key="1">
    <citation type="journal article" date="2022" name="bioRxiv">
        <title>Genomics of Preaxostyla Flagellates Illuminates Evolutionary Transitions and the Path Towards Mitochondrial Loss.</title>
        <authorList>
            <person name="Novak L.V.F."/>
            <person name="Treitli S.C."/>
            <person name="Pyrih J."/>
            <person name="Halakuc P."/>
            <person name="Pipaliya S.V."/>
            <person name="Vacek V."/>
            <person name="Brzon O."/>
            <person name="Soukal P."/>
            <person name="Eme L."/>
            <person name="Dacks J.B."/>
            <person name="Karnkowska A."/>
            <person name="Elias M."/>
            <person name="Hampl V."/>
        </authorList>
    </citation>
    <scope>NUCLEOTIDE SEQUENCE [LARGE SCALE GENOMIC DNA]</scope>
    <source>
        <strain evidence="3">NAU3</strain>
        <tissue evidence="3">Gut</tissue>
    </source>
</reference>
<dbReference type="EMBL" id="JARBJD010000170">
    <property type="protein sequence ID" value="KAK2948728.1"/>
    <property type="molecule type" value="Genomic_DNA"/>
</dbReference>
<evidence type="ECO:0000256" key="2">
    <source>
        <dbReference type="SAM" id="SignalP"/>
    </source>
</evidence>
<feature type="signal peptide" evidence="2">
    <location>
        <begin position="1"/>
        <end position="18"/>
    </location>
</feature>
<feature type="compositionally biased region" description="Low complexity" evidence="1">
    <location>
        <begin position="318"/>
        <end position="348"/>
    </location>
</feature>
<evidence type="ECO:0000313" key="4">
    <source>
        <dbReference type="Proteomes" id="UP001281761"/>
    </source>
</evidence>
<dbReference type="Proteomes" id="UP001281761">
    <property type="component" value="Unassembled WGS sequence"/>
</dbReference>
<feature type="compositionally biased region" description="Basic and acidic residues" evidence="1">
    <location>
        <begin position="220"/>
        <end position="236"/>
    </location>
</feature>
<evidence type="ECO:0000313" key="3">
    <source>
        <dbReference type="EMBL" id="KAK2948728.1"/>
    </source>
</evidence>
<name>A0ABQ9X8D4_9EUKA</name>
<sequence length="408" mass="45219">MLASTVFLVPFLSLVVESFTLPSFLPSSPNNMPSVKEQLELAGCICLPLHSLLHKEARTRSPIFVSFDSVPISDFCADSSESGGRGRKNGAVRMIVSLFSSLSLSERTSLYLAGGKKNGKRGNGWNQKRREMDEKRKGLEAKKLEEERLRNKRREDEERRGKEEEEMRKKRREDMRNNREEMVCSRRTLKVRGRRKSAKELEVVGCWTSSTGATDIGVGEGRKKSEKESREAEAAKRRQSNSPLPHISLPVSATADEARPRFSSLSSTTPQFVVTPSVPSHFPKTNHNGARGKDEIAVLSLQSNQHKPTPRRAQTDRTLTLPTSPLVTSSPQSPPFSSNTHASASSPSLTPSVGDVSSLHAQLSKLHAGESEEIRPDIESVSKGVMEVTKRVVLELKRVKARLSTARE</sequence>
<feature type="region of interest" description="Disordered" evidence="1">
    <location>
        <begin position="211"/>
        <end position="377"/>
    </location>
</feature>